<gene>
    <name evidence="8" type="ORF">GCM10022235_16340</name>
</gene>
<dbReference type="EMBL" id="BAABAA010000002">
    <property type="protein sequence ID" value="GAA3549458.1"/>
    <property type="molecule type" value="Genomic_DNA"/>
</dbReference>
<feature type="region of interest" description="Disordered" evidence="6">
    <location>
        <begin position="247"/>
        <end position="341"/>
    </location>
</feature>
<keyword evidence="4" id="KW-0418">Kinase</keyword>
<accession>A0ABP6WEJ2</accession>
<dbReference type="InterPro" id="IPR011009">
    <property type="entry name" value="Kinase-like_dom_sf"/>
</dbReference>
<dbReference type="Proteomes" id="UP001501222">
    <property type="component" value="Unassembled WGS sequence"/>
</dbReference>
<evidence type="ECO:0000313" key="9">
    <source>
        <dbReference type="Proteomes" id="UP001501222"/>
    </source>
</evidence>
<keyword evidence="9" id="KW-1185">Reference proteome</keyword>
<feature type="compositionally biased region" description="Low complexity" evidence="6">
    <location>
        <begin position="464"/>
        <end position="508"/>
    </location>
</feature>
<sequence>MGVVWHARDEVLGREVAVKEILLPPELPDEQRAVLRRRTLREARSAARLSDPNVVAVYDVVEEEGRPWIVMEYVKSRTLADAVRSDGPLPYREVARIGLQVLGALEAAHPAGVLHRDVKPSNVLLADDGRVVLTDFGIATLEGETALTQSGTLVGSPAYIAPERVQARGAGPESDLWSLGATLYTAVEGRPPHDRDTPLTTLTAAVTEPPDPPKLAGPLWPALEGLLRKDPADRIDAPAARRLLLQAATPLPKPPTITPKPTPAPAAPAPAGPAPAAPAPAGPAPAGPGPAGPAPAAHTPAGPGPAGLGPVAPPVAGTPASGPPPAAPARVAPGQPAVSDHGQATRVLSVPAVSESEVSAGASVAGPPVGQASDAPPAASPATPATPATQATPATPAVPDMPSATPATPSDASAAPAASAVPAGSAGRRRGEALVGLGVCLVIAAGIGAWVVFGPDDDPGQSQTPGAAPTVVASTPAPRSTPTASTKSSRPPSSAPSSTSVPPSRSTKATTQPTRSTGAAVPAGFERHTDSTGFSVAIPSNWTVQRDGGRVYFREPGGSRFLLIDQSDQPKPDPVADWRQQEKARRGGYPEYRRVRLEAVDYFEKAADWEFTYAVRGGRQHVLNRGVVTSPHQAYGIYWSTPDGQWASSQTMLRTITASFRPAS</sequence>
<evidence type="ECO:0000259" key="7">
    <source>
        <dbReference type="PROSITE" id="PS50011"/>
    </source>
</evidence>
<dbReference type="Gene3D" id="3.30.200.20">
    <property type="entry name" value="Phosphorylase Kinase, domain 1"/>
    <property type="match status" value="1"/>
</dbReference>
<dbReference type="InterPro" id="IPR050660">
    <property type="entry name" value="NEK_Ser/Thr_kinase"/>
</dbReference>
<evidence type="ECO:0000256" key="2">
    <source>
        <dbReference type="ARBA" id="ARBA00022679"/>
    </source>
</evidence>
<evidence type="ECO:0000256" key="5">
    <source>
        <dbReference type="ARBA" id="ARBA00022840"/>
    </source>
</evidence>
<dbReference type="EC" id="2.7.11.1" evidence="1"/>
<keyword evidence="5" id="KW-0067">ATP-binding</keyword>
<proteinExistence type="predicted"/>
<reference evidence="9" key="1">
    <citation type="journal article" date="2019" name="Int. J. Syst. Evol. Microbiol.">
        <title>The Global Catalogue of Microorganisms (GCM) 10K type strain sequencing project: providing services to taxonomists for standard genome sequencing and annotation.</title>
        <authorList>
            <consortium name="The Broad Institute Genomics Platform"/>
            <consortium name="The Broad Institute Genome Sequencing Center for Infectious Disease"/>
            <person name="Wu L."/>
            <person name="Ma J."/>
        </authorList>
    </citation>
    <scope>NUCLEOTIDE SEQUENCE [LARGE SCALE GENOMIC DNA]</scope>
    <source>
        <strain evidence="9">JCM 16928</strain>
    </source>
</reference>
<evidence type="ECO:0000256" key="1">
    <source>
        <dbReference type="ARBA" id="ARBA00012513"/>
    </source>
</evidence>
<feature type="compositionally biased region" description="Low complexity" evidence="6">
    <location>
        <begin position="308"/>
        <end position="320"/>
    </location>
</feature>
<evidence type="ECO:0000256" key="6">
    <source>
        <dbReference type="SAM" id="MobiDB-lite"/>
    </source>
</evidence>
<dbReference type="InterPro" id="IPR008271">
    <property type="entry name" value="Ser/Thr_kinase_AS"/>
</dbReference>
<comment type="caution">
    <text evidence="8">The sequence shown here is derived from an EMBL/GenBank/DDBJ whole genome shotgun (WGS) entry which is preliminary data.</text>
</comment>
<evidence type="ECO:0000256" key="3">
    <source>
        <dbReference type="ARBA" id="ARBA00022741"/>
    </source>
</evidence>
<dbReference type="Pfam" id="PF00069">
    <property type="entry name" value="Pkinase"/>
    <property type="match status" value="1"/>
</dbReference>
<dbReference type="InterPro" id="IPR000719">
    <property type="entry name" value="Prot_kinase_dom"/>
</dbReference>
<feature type="compositionally biased region" description="Low complexity" evidence="6">
    <location>
        <begin position="328"/>
        <end position="337"/>
    </location>
</feature>
<dbReference type="SMART" id="SM00220">
    <property type="entry name" value="S_TKc"/>
    <property type="match status" value="1"/>
</dbReference>
<dbReference type="PROSITE" id="PS50011">
    <property type="entry name" value="PROTEIN_KINASE_DOM"/>
    <property type="match status" value="1"/>
</dbReference>
<dbReference type="SUPFAM" id="SSF56112">
    <property type="entry name" value="Protein kinase-like (PK-like)"/>
    <property type="match status" value="1"/>
</dbReference>
<feature type="region of interest" description="Disordered" evidence="6">
    <location>
        <begin position="359"/>
        <end position="417"/>
    </location>
</feature>
<evidence type="ECO:0000256" key="4">
    <source>
        <dbReference type="ARBA" id="ARBA00022777"/>
    </source>
</evidence>
<dbReference type="PROSITE" id="PS00108">
    <property type="entry name" value="PROTEIN_KINASE_ST"/>
    <property type="match status" value="1"/>
</dbReference>
<dbReference type="CDD" id="cd14014">
    <property type="entry name" value="STKc_PknB_like"/>
    <property type="match status" value="1"/>
</dbReference>
<keyword evidence="3" id="KW-0547">Nucleotide-binding</keyword>
<keyword evidence="2" id="KW-0808">Transferase</keyword>
<protein>
    <recommendedName>
        <fullName evidence="1">non-specific serine/threonine protein kinase</fullName>
        <ecNumber evidence="1">2.7.11.1</ecNumber>
    </recommendedName>
</protein>
<dbReference type="PANTHER" id="PTHR43671">
    <property type="entry name" value="SERINE/THREONINE-PROTEIN KINASE NEK"/>
    <property type="match status" value="1"/>
</dbReference>
<dbReference type="Gene3D" id="1.10.510.10">
    <property type="entry name" value="Transferase(Phosphotransferase) domain 1"/>
    <property type="match status" value="1"/>
</dbReference>
<feature type="compositionally biased region" description="Pro residues" evidence="6">
    <location>
        <begin position="251"/>
        <end position="293"/>
    </location>
</feature>
<organism evidence="8 9">
    <name type="scientific">Kribbella ginsengisoli</name>
    <dbReference type="NCBI Taxonomy" id="363865"/>
    <lineage>
        <taxon>Bacteria</taxon>
        <taxon>Bacillati</taxon>
        <taxon>Actinomycetota</taxon>
        <taxon>Actinomycetes</taxon>
        <taxon>Propionibacteriales</taxon>
        <taxon>Kribbellaceae</taxon>
        <taxon>Kribbella</taxon>
    </lineage>
</organism>
<evidence type="ECO:0000313" key="8">
    <source>
        <dbReference type="EMBL" id="GAA3549458.1"/>
    </source>
</evidence>
<feature type="region of interest" description="Disordered" evidence="6">
    <location>
        <begin position="458"/>
        <end position="532"/>
    </location>
</feature>
<dbReference type="PANTHER" id="PTHR43671:SF13">
    <property type="entry name" value="SERINE_THREONINE-PROTEIN KINASE NEK2"/>
    <property type="match status" value="1"/>
</dbReference>
<feature type="domain" description="Protein kinase" evidence="7">
    <location>
        <begin position="1"/>
        <end position="245"/>
    </location>
</feature>
<name>A0ABP6WEJ2_9ACTN</name>